<accession>A0A9Q3I0G7</accession>
<evidence type="ECO:0000256" key="1">
    <source>
        <dbReference type="SAM" id="MobiDB-lite"/>
    </source>
</evidence>
<dbReference type="Proteomes" id="UP000765509">
    <property type="component" value="Unassembled WGS sequence"/>
</dbReference>
<evidence type="ECO:0000313" key="2">
    <source>
        <dbReference type="EMBL" id="MBW0521619.1"/>
    </source>
</evidence>
<sequence length="118" mass="13591">MAGDYLYASLPLVHKEKVTGHHHPYAFKPRMGHSSSSREKIMDDENNNMSQTQSETNGEPRRETFTMHEEGTWANSEFTHPQIPIAQSILDQSKMRQQRNQSPKAHNVAKCQSQKEQQ</sequence>
<reference evidence="2" key="1">
    <citation type="submission" date="2021-03" db="EMBL/GenBank/DDBJ databases">
        <title>Draft genome sequence of rust myrtle Austropuccinia psidii MF-1, a brazilian biotype.</title>
        <authorList>
            <person name="Quecine M.C."/>
            <person name="Pachon D.M.R."/>
            <person name="Bonatelli M.L."/>
            <person name="Correr F.H."/>
            <person name="Franceschini L.M."/>
            <person name="Leite T.F."/>
            <person name="Margarido G.R.A."/>
            <person name="Almeida C.A."/>
            <person name="Ferrarezi J.A."/>
            <person name="Labate C.A."/>
        </authorList>
    </citation>
    <scope>NUCLEOTIDE SEQUENCE</scope>
    <source>
        <strain evidence="2">MF-1</strain>
    </source>
</reference>
<feature type="compositionally biased region" description="Polar residues" evidence="1">
    <location>
        <begin position="47"/>
        <end position="57"/>
    </location>
</feature>
<protein>
    <submittedName>
        <fullName evidence="2">Uncharacterized protein</fullName>
    </submittedName>
</protein>
<dbReference type="EMBL" id="AVOT02028962">
    <property type="protein sequence ID" value="MBW0521619.1"/>
    <property type="molecule type" value="Genomic_DNA"/>
</dbReference>
<feature type="region of interest" description="Disordered" evidence="1">
    <location>
        <begin position="19"/>
        <end position="118"/>
    </location>
</feature>
<dbReference type="AlphaFoldDB" id="A0A9Q3I0G7"/>
<feature type="compositionally biased region" description="Polar residues" evidence="1">
    <location>
        <begin position="98"/>
        <end position="118"/>
    </location>
</feature>
<name>A0A9Q3I0G7_9BASI</name>
<feature type="compositionally biased region" description="Basic and acidic residues" evidence="1">
    <location>
        <begin position="58"/>
        <end position="71"/>
    </location>
</feature>
<proteinExistence type="predicted"/>
<keyword evidence="3" id="KW-1185">Reference proteome</keyword>
<comment type="caution">
    <text evidence="2">The sequence shown here is derived from an EMBL/GenBank/DDBJ whole genome shotgun (WGS) entry which is preliminary data.</text>
</comment>
<organism evidence="2 3">
    <name type="scientific">Austropuccinia psidii MF-1</name>
    <dbReference type="NCBI Taxonomy" id="1389203"/>
    <lineage>
        <taxon>Eukaryota</taxon>
        <taxon>Fungi</taxon>
        <taxon>Dikarya</taxon>
        <taxon>Basidiomycota</taxon>
        <taxon>Pucciniomycotina</taxon>
        <taxon>Pucciniomycetes</taxon>
        <taxon>Pucciniales</taxon>
        <taxon>Sphaerophragmiaceae</taxon>
        <taxon>Austropuccinia</taxon>
    </lineage>
</organism>
<evidence type="ECO:0000313" key="3">
    <source>
        <dbReference type="Proteomes" id="UP000765509"/>
    </source>
</evidence>
<gene>
    <name evidence="2" type="ORF">O181_061334</name>
</gene>